<dbReference type="Gene3D" id="3.40.50.1820">
    <property type="entry name" value="alpha/beta hydrolase"/>
    <property type="match status" value="1"/>
</dbReference>
<feature type="domain" description="Xaa-Pro dipeptidyl-peptidase C-terminal" evidence="2">
    <location>
        <begin position="505"/>
        <end position="732"/>
    </location>
</feature>
<organism evidence="3 4">
    <name type="scientific">Chitinophaga eiseniae</name>
    <dbReference type="NCBI Taxonomy" id="634771"/>
    <lineage>
        <taxon>Bacteria</taxon>
        <taxon>Pseudomonadati</taxon>
        <taxon>Bacteroidota</taxon>
        <taxon>Chitinophagia</taxon>
        <taxon>Chitinophagales</taxon>
        <taxon>Chitinophagaceae</taxon>
        <taxon>Chitinophaga</taxon>
    </lineage>
</organism>
<dbReference type="Gene3D" id="2.60.120.260">
    <property type="entry name" value="Galactose-binding domain-like"/>
    <property type="match status" value="1"/>
</dbReference>
<dbReference type="InterPro" id="IPR029058">
    <property type="entry name" value="AB_hydrolase_fold"/>
</dbReference>
<sequence>MVFMRNILLGALLCLYGNIAAQSLPFPREAAVNQQLLATTMPVLAQKLLPRLQAGDDRWGYLQQLLMVQLTARQYKAALQTIREYRSAYAQSDAEKAPVRFIQYETYINALQRKEPVEKAFREAFSTSVARLQHASRYDIDNWYIADTTYLAADLQRQLAQLEGQDSIALQDAIQLCRRYAAWQLLSRISAMAAPLLRQFNRQHYDIRDSLLISTRDGASVSAIVVRPRHQQGPLPVIFFFTIYTDGGNLCIAKEAADKGYVGVVANTRGKRLSPEIAMPYEHDGNDAHDVINWISRQSWCNGSIGMYGGSYVGFTQWAAIKEGVPPALKTIVPSAAVVPGFDVPKENNVFMSFVYPWIPHVTNNQFLDNVTYNDRGRWRNMQFNWYHSGAAYQTLDSIDGTPNPIYRRWLAHPDYDAYWQNMTAYKEDFARIDIPILSTTGYFDGAQIGAMYYYREHLRYRPNAAHYLVIGPYDHLGCQHVPLPYVNGYTIDNAARISVHQLIYQWFDHILKGAPKPPILEDRINYQVMGTNQWKHVPSLQQMNNDTMTFYLSPQRLVRQPPTDTAFIPQQADLSVRSGRFTGNYILSPLSGSNINTANGLVFVSDPLPASVAVNGSFLGKLLVIPNKKDVDIGINLYEQTPDGRYFQLSYFIGRASYAASLEKRQLLTPGSVNTISFSNTRMISKQLAKGSRLVVVININQNPFEEINYGTGKKVSEETIADAGEPVQLRWRNDSYIKVGIHHQRAPAARW</sequence>
<dbReference type="InterPro" id="IPR013736">
    <property type="entry name" value="Xaa-Pro_dipept_C"/>
</dbReference>
<evidence type="ECO:0000259" key="2">
    <source>
        <dbReference type="SMART" id="SM00939"/>
    </source>
</evidence>
<name>A0A1T4M5N1_9BACT</name>
<dbReference type="Proteomes" id="UP000190367">
    <property type="component" value="Unassembled WGS sequence"/>
</dbReference>
<evidence type="ECO:0000256" key="1">
    <source>
        <dbReference type="ARBA" id="ARBA00022801"/>
    </source>
</evidence>
<dbReference type="InterPro" id="IPR005674">
    <property type="entry name" value="CocE/Ser_esterase"/>
</dbReference>
<reference evidence="4" key="1">
    <citation type="submission" date="2017-02" db="EMBL/GenBank/DDBJ databases">
        <authorList>
            <person name="Varghese N."/>
            <person name="Submissions S."/>
        </authorList>
    </citation>
    <scope>NUCLEOTIDE SEQUENCE [LARGE SCALE GENOMIC DNA]</scope>
    <source>
        <strain evidence="4">DSM 22224</strain>
    </source>
</reference>
<dbReference type="Pfam" id="PF08530">
    <property type="entry name" value="PepX_C"/>
    <property type="match status" value="1"/>
</dbReference>
<dbReference type="NCBIfam" id="TIGR00976">
    <property type="entry name" value="CocE_NonD"/>
    <property type="match status" value="1"/>
</dbReference>
<evidence type="ECO:0000313" key="4">
    <source>
        <dbReference type="Proteomes" id="UP000190367"/>
    </source>
</evidence>
<proteinExistence type="predicted"/>
<dbReference type="SMART" id="SM00939">
    <property type="entry name" value="PepX_C"/>
    <property type="match status" value="1"/>
</dbReference>
<evidence type="ECO:0000313" key="3">
    <source>
        <dbReference type="EMBL" id="SJZ62156.1"/>
    </source>
</evidence>
<dbReference type="AlphaFoldDB" id="A0A1T4M5N1"/>
<dbReference type="Pfam" id="PF02129">
    <property type="entry name" value="Peptidase_S15"/>
    <property type="match status" value="1"/>
</dbReference>
<dbReference type="InterPro" id="IPR000383">
    <property type="entry name" value="Xaa-Pro-like_dom"/>
</dbReference>
<dbReference type="SUPFAM" id="SSF49785">
    <property type="entry name" value="Galactose-binding domain-like"/>
    <property type="match status" value="1"/>
</dbReference>
<dbReference type="Gene3D" id="1.10.3020.10">
    <property type="entry name" value="alpha-amino acid ester hydrolase ( Helical cap domain)"/>
    <property type="match status" value="1"/>
</dbReference>
<dbReference type="InterPro" id="IPR008979">
    <property type="entry name" value="Galactose-bd-like_sf"/>
</dbReference>
<dbReference type="GO" id="GO:0008239">
    <property type="term" value="F:dipeptidyl-peptidase activity"/>
    <property type="evidence" value="ECO:0007669"/>
    <property type="project" value="InterPro"/>
</dbReference>
<dbReference type="STRING" id="634771.SAMN04488128_101947"/>
<gene>
    <name evidence="3" type="ORF">SAMN04488128_101947</name>
</gene>
<accession>A0A1T4M5N1</accession>
<protein>
    <recommendedName>
        <fullName evidence="2">Xaa-Pro dipeptidyl-peptidase C-terminal domain-containing protein</fullName>
    </recommendedName>
</protein>
<keyword evidence="4" id="KW-1185">Reference proteome</keyword>
<dbReference type="SUPFAM" id="SSF53474">
    <property type="entry name" value="alpha/beta-Hydrolases"/>
    <property type="match status" value="1"/>
</dbReference>
<keyword evidence="1" id="KW-0378">Hydrolase</keyword>
<dbReference type="EMBL" id="FUWZ01000001">
    <property type="protein sequence ID" value="SJZ62156.1"/>
    <property type="molecule type" value="Genomic_DNA"/>
</dbReference>